<gene>
    <name evidence="1" type="ORF">LEP1GSC036_4567</name>
</gene>
<dbReference type="AlphaFoldDB" id="A0A828Z0I5"/>
<accession>A0A828Z0I5</accession>
<organism evidence="1 2">
    <name type="scientific">Leptospira weilii str. 2006001853</name>
    <dbReference type="NCBI Taxonomy" id="1001589"/>
    <lineage>
        <taxon>Bacteria</taxon>
        <taxon>Pseudomonadati</taxon>
        <taxon>Spirochaetota</taxon>
        <taxon>Spirochaetia</taxon>
        <taxon>Leptospirales</taxon>
        <taxon>Leptospiraceae</taxon>
        <taxon>Leptospira</taxon>
    </lineage>
</organism>
<reference evidence="1 2" key="1">
    <citation type="submission" date="2012-10" db="EMBL/GenBank/DDBJ databases">
        <authorList>
            <person name="Harkins D.M."/>
            <person name="Durkin A.S."/>
            <person name="Brinkac L.M."/>
            <person name="Haft D.H."/>
            <person name="Selengut J.D."/>
            <person name="Sanka R."/>
            <person name="DePew J."/>
            <person name="Purushe J."/>
            <person name="Whelen A.C."/>
            <person name="Vinetz J.M."/>
            <person name="Sutton G.G."/>
            <person name="Nierman W.C."/>
            <person name="Fouts D.E."/>
        </authorList>
    </citation>
    <scope>NUCLEOTIDE SEQUENCE [LARGE SCALE GENOMIC DNA]</scope>
    <source>
        <strain evidence="1 2">2006001853</strain>
    </source>
</reference>
<comment type="caution">
    <text evidence="1">The sequence shown here is derived from an EMBL/GenBank/DDBJ whole genome shotgun (WGS) entry which is preliminary data.</text>
</comment>
<proteinExistence type="predicted"/>
<protein>
    <submittedName>
        <fullName evidence="1">Uncharacterized protein</fullName>
    </submittedName>
</protein>
<evidence type="ECO:0000313" key="2">
    <source>
        <dbReference type="Proteomes" id="UP000001338"/>
    </source>
</evidence>
<sequence length="224" mass="25910">MNMKCDHFVQTLIEETESKFFQSKKKWPTLEFKTDFVLIGVRGISIINNEVLLNDNSFDYFNDILFNIYPGAKSWGSRVATMDPGKVSKETLLKYGIKDGEARTEEGLYLVKIGFHRGHKAFVQASPFYYRRDVNEDRVRNELDPLYYDQVGLNIHAQNVQKDSVGVSSLGYTVTKITWDEPEWIEFISVFKEASIQARIKNPKFSGFCYAVLNQNMAKKIFSR</sequence>
<name>A0A828Z0I5_9LEPT</name>
<evidence type="ECO:0000313" key="1">
    <source>
        <dbReference type="EMBL" id="EKR63678.1"/>
    </source>
</evidence>
<dbReference type="EMBL" id="AFLV02000057">
    <property type="protein sequence ID" value="EKR63678.1"/>
    <property type="molecule type" value="Genomic_DNA"/>
</dbReference>
<dbReference type="Proteomes" id="UP000001338">
    <property type="component" value="Unassembled WGS sequence"/>
</dbReference>